<feature type="compositionally biased region" description="Polar residues" evidence="1">
    <location>
        <begin position="177"/>
        <end position="187"/>
    </location>
</feature>
<feature type="compositionally biased region" description="Basic and acidic residues" evidence="1">
    <location>
        <begin position="367"/>
        <end position="378"/>
    </location>
</feature>
<feature type="compositionally biased region" description="Low complexity" evidence="1">
    <location>
        <begin position="204"/>
        <end position="217"/>
    </location>
</feature>
<protein>
    <submittedName>
        <fullName evidence="2">Uncharacterized protein</fullName>
    </submittedName>
</protein>
<feature type="compositionally biased region" description="Polar residues" evidence="1">
    <location>
        <begin position="289"/>
        <end position="306"/>
    </location>
</feature>
<feature type="compositionally biased region" description="Low complexity" evidence="1">
    <location>
        <begin position="383"/>
        <end position="398"/>
    </location>
</feature>
<dbReference type="AlphaFoldDB" id="A0ABD0Y3H8"/>
<gene>
    <name evidence="2" type="ORF">AAG570_003358</name>
</gene>
<proteinExistence type="predicted"/>
<evidence type="ECO:0000256" key="1">
    <source>
        <dbReference type="SAM" id="MobiDB-lite"/>
    </source>
</evidence>
<sequence length="445" mass="49170">MASKRRNMFHKNKTQETTEKGVVFAGDSPDCPGQVVRQYTLRRGLEQPTGHSREPRAAQKAELGRLQSGQILNQNQTRSQQYGQYLAFIYEGYTGIKVTRKWLHRITGNVPLSFEIDILLLIHCYHFQTFPNDQKKMEEERALSSSTDHKDMPTAADPLPSNHEPRSVYRTTGEFGGSSSVEDGSSTPRRRVERYPPAPGTRMTTPSTTTVASSSGSLRTSIPPRSTHYSKPPTSAQLSFTDREFLVDTGVRLLREVNAGNTKVFREPVYARQTVTRTKTTKQSEDSKGSTGRTTPNRKPQQQSSFPIPAPKNAPQGIPVPRTPRGNRSGPTTPPGANRRLGGNLPPSHQKRHSLEVMDLNSNGENSRPDKTEAEGKSETVTNDNDNSGSGMGDNNNGRQGLTGGAARRQSHLPRPLSCINFPVKPLEGIKPVNQRLSSRLPVSR</sequence>
<feature type="compositionally biased region" description="Basic residues" evidence="1">
    <location>
        <begin position="1"/>
        <end position="12"/>
    </location>
</feature>
<feature type="region of interest" description="Disordered" evidence="1">
    <location>
        <begin position="134"/>
        <end position="236"/>
    </location>
</feature>
<reference evidence="2 3" key="1">
    <citation type="submission" date="2024-07" db="EMBL/GenBank/DDBJ databases">
        <title>Chromosome-level genome assembly of the water stick insect Ranatra chinensis (Heteroptera: Nepidae).</title>
        <authorList>
            <person name="Liu X."/>
        </authorList>
    </citation>
    <scope>NUCLEOTIDE SEQUENCE [LARGE SCALE GENOMIC DNA]</scope>
    <source>
        <strain evidence="2">Cailab_2021Rc</strain>
        <tissue evidence="2">Muscle</tissue>
    </source>
</reference>
<feature type="region of interest" description="Disordered" evidence="1">
    <location>
        <begin position="274"/>
        <end position="417"/>
    </location>
</feature>
<feature type="region of interest" description="Disordered" evidence="1">
    <location>
        <begin position="1"/>
        <end position="26"/>
    </location>
</feature>
<feature type="compositionally biased region" description="Polar residues" evidence="1">
    <location>
        <begin position="218"/>
        <end position="236"/>
    </location>
</feature>
<organism evidence="2 3">
    <name type="scientific">Ranatra chinensis</name>
    <dbReference type="NCBI Taxonomy" id="642074"/>
    <lineage>
        <taxon>Eukaryota</taxon>
        <taxon>Metazoa</taxon>
        <taxon>Ecdysozoa</taxon>
        <taxon>Arthropoda</taxon>
        <taxon>Hexapoda</taxon>
        <taxon>Insecta</taxon>
        <taxon>Pterygota</taxon>
        <taxon>Neoptera</taxon>
        <taxon>Paraneoptera</taxon>
        <taxon>Hemiptera</taxon>
        <taxon>Heteroptera</taxon>
        <taxon>Panheteroptera</taxon>
        <taxon>Nepomorpha</taxon>
        <taxon>Nepidae</taxon>
        <taxon>Ranatrinae</taxon>
        <taxon>Ranatra</taxon>
    </lineage>
</organism>
<comment type="caution">
    <text evidence="2">The sequence shown here is derived from an EMBL/GenBank/DDBJ whole genome shotgun (WGS) entry which is preliminary data.</text>
</comment>
<feature type="compositionally biased region" description="Basic and acidic residues" evidence="1">
    <location>
        <begin position="134"/>
        <end position="152"/>
    </location>
</feature>
<evidence type="ECO:0000313" key="2">
    <source>
        <dbReference type="EMBL" id="KAL1121950.1"/>
    </source>
</evidence>
<dbReference type="Proteomes" id="UP001558652">
    <property type="component" value="Unassembled WGS sequence"/>
</dbReference>
<name>A0ABD0Y3H8_9HEMI</name>
<keyword evidence="3" id="KW-1185">Reference proteome</keyword>
<dbReference type="EMBL" id="JBFDAA010000014">
    <property type="protein sequence ID" value="KAL1121950.1"/>
    <property type="molecule type" value="Genomic_DNA"/>
</dbReference>
<accession>A0ABD0Y3H8</accession>
<evidence type="ECO:0000313" key="3">
    <source>
        <dbReference type="Proteomes" id="UP001558652"/>
    </source>
</evidence>